<dbReference type="Proteomes" id="UP001500469">
    <property type="component" value="Unassembled WGS sequence"/>
</dbReference>
<organism evidence="8 9">
    <name type="scientific">Algoriphagus jejuensis</name>
    <dbReference type="NCBI Taxonomy" id="419934"/>
    <lineage>
        <taxon>Bacteria</taxon>
        <taxon>Pseudomonadati</taxon>
        <taxon>Bacteroidota</taxon>
        <taxon>Cytophagia</taxon>
        <taxon>Cytophagales</taxon>
        <taxon>Cyclobacteriaceae</taxon>
        <taxon>Algoriphagus</taxon>
    </lineage>
</organism>
<evidence type="ECO:0000256" key="6">
    <source>
        <dbReference type="SAM" id="Phobius"/>
    </source>
</evidence>
<feature type="region of interest" description="Disordered" evidence="5">
    <location>
        <begin position="1647"/>
        <end position="1670"/>
    </location>
</feature>
<keyword evidence="3 6" id="KW-1133">Transmembrane helix</keyword>
<keyword evidence="2 6" id="KW-0812">Transmembrane</keyword>
<dbReference type="InterPro" id="IPR007452">
    <property type="entry name" value="TamB_C"/>
</dbReference>
<sequence>MSKIFKVLGIILGIILVILVAGILFVRSPWGQDIIVGKAVAFVKEKTGTELRIGKLFITFSGNIFLEELYLEDQNQDTLLYSRKLEAGVAIAPLISTGDIQVTKLDWEGLTARVSRTAESGRFNFDFLTDAFASDTTQKVAADTTASEPVSIALAPASLRDFDIDYQDEVMGIDAKVHLGQLDVDISEIDLAGFFFKIKQVALQNTVVNYLQTKPFPPSEDEGSTTTMPRLELDELLLSGIQVAYLSEPDRMEAKAQIDRLLVELPEANLVDQIIHLSKAELTNSNLLYHDFSEKAGSEESSSSPIETAFVWPEWLVKADKIVIDSTTIEYKTKDVAIKKGLFNPEAIALTGLKIDLEDVSLEDQKASANLKEFHFSEGSGFELAQFQFALELDQKSTEINDLILQTNRSRLAASTTLDYFSINELINFPEKTQIKLLVQDTQLDVRDAYFFAPELAQDTLIREIAGAPIYLDGKLDGDMNLINLDKLLLSWSNTNLTAHGVVEKPMDIEHLRFDLPNIRMNSTRSDLIGFVDEKALGIQLPETLSLQSNVRGTLDDLLANLNLETSLGNISLNGGYQNDQTLAFDADLSVQGLQLATLLQTPELDTASFQVKATGKGTDLYSIDAELSSNFERLRLYGGDYSGLNLEGKLVDGAGDVRMWIKEEFLDFDLLTTIDLDSVSSKVDLNLDLKGADFRELGLTGVNSRAKLLFQANFEGNPEAFDLSARLSDGNIFFKDRNYQSGTLDLGAHLRPDSTSFDISSKIINGYLRTNSSINELRTAMSDLLTHYLDSTAERSSQEDSLVMRIDLVLKPDPLWTEVLLAGLENFDSASVKIDFIQATDSLVAAINFPYVSYGGTTVDNLLVEINADRKDLNLDLGFTGLSTGPIAMQKTNLTGVLDNSLLKLDFTTFHEEEVLAHIPFDVGISGDSLRVLILPDDLTLNSTPWEISGDNSITFLTGDLQFREFELRNGRQSLSIQNDIPGFTEKNLAVEFENFRLETITGILNPEDTLAGGSLQGQLVVENPFGATGIMGKLNVDSLIVMDTQLGNLSLEATAKNLGDYLIALGLQDDGVDLQLDGSFVADEAGGTFDINLDLNQIDMAKIAALSQGQITNGEGFLNGKVTLSGTTAEPVYLGEFQFNEASFIPTQLSTKYLLSDETIRVDNAGLYFENFTIRDGENNTFSVDGTVLTESYTNPSFDLQIYADNFLAINSTNEENELVFGKASLDADVSVTGDLTLPIVRANLRVRDNTDLTVIIPESEADLVERNGVVIFVNKDNPDDILTRALEESTSAFVGYDIQASLAVDPEASFKIVIDSYTGDNLRIAGDSELRMDINPNGRITLTGDYEVSEGFYEMSLYSLISKKFEINKGSQITWNGDPIDATLDIQAIYEVETSAADLMASQLSGSSTEVKNQYQQRLKFRVYLNVKGELLKPEISFALDMPESERGAFGGNVYSRVLQINGEEDELNKQVFSLLVLDRFFPSQGSDGSGGGAEAMARNSASQLLSDQMNAFSSKLFGDSGFSLGFDVDSYQDYQSGSPENRTDLNINAEQTLFDERVVVSIGSQVGLEGSSQTEENANVLLANISFEYMLTEDGRWRIRAFRQNQFESIIDGQLFVTGLGLNFNREFNEFKELWKPPVKVEKELKKSKSKKEKKNKSNKDEDTDK</sequence>
<evidence type="ECO:0000313" key="9">
    <source>
        <dbReference type="Proteomes" id="UP001500469"/>
    </source>
</evidence>
<accession>A0ABN1MXN9</accession>
<keyword evidence="4 6" id="KW-0472">Membrane</keyword>
<evidence type="ECO:0000256" key="5">
    <source>
        <dbReference type="SAM" id="MobiDB-lite"/>
    </source>
</evidence>
<gene>
    <name evidence="8" type="ORF">GCM10009119_12230</name>
</gene>
<dbReference type="EMBL" id="BAAAFI010000004">
    <property type="protein sequence ID" value="GAA0878255.1"/>
    <property type="molecule type" value="Genomic_DNA"/>
</dbReference>
<feature type="domain" description="Translocation and assembly module TamB C-terminal" evidence="7">
    <location>
        <begin position="1172"/>
        <end position="1632"/>
    </location>
</feature>
<comment type="subcellular location">
    <subcellularLocation>
        <location evidence="1">Membrane</location>
        <topology evidence="1">Single-pass membrane protein</topology>
    </subcellularLocation>
</comment>
<feature type="transmembrane region" description="Helical" evidence="6">
    <location>
        <begin position="7"/>
        <end position="26"/>
    </location>
</feature>
<reference evidence="8 9" key="1">
    <citation type="journal article" date="2019" name="Int. J. Syst. Evol. Microbiol.">
        <title>The Global Catalogue of Microorganisms (GCM) 10K type strain sequencing project: providing services to taxonomists for standard genome sequencing and annotation.</title>
        <authorList>
            <consortium name="The Broad Institute Genomics Platform"/>
            <consortium name="The Broad Institute Genome Sequencing Center for Infectious Disease"/>
            <person name="Wu L."/>
            <person name="Ma J."/>
        </authorList>
    </citation>
    <scope>NUCLEOTIDE SEQUENCE [LARGE SCALE GENOMIC DNA]</scope>
    <source>
        <strain evidence="8 9">JCM 16112</strain>
    </source>
</reference>
<proteinExistence type="predicted"/>
<evidence type="ECO:0000256" key="1">
    <source>
        <dbReference type="ARBA" id="ARBA00004167"/>
    </source>
</evidence>
<comment type="caution">
    <text evidence="8">The sequence shown here is derived from an EMBL/GenBank/DDBJ whole genome shotgun (WGS) entry which is preliminary data.</text>
</comment>
<evidence type="ECO:0000256" key="2">
    <source>
        <dbReference type="ARBA" id="ARBA00022692"/>
    </source>
</evidence>
<evidence type="ECO:0000259" key="7">
    <source>
        <dbReference type="Pfam" id="PF04357"/>
    </source>
</evidence>
<dbReference type="RefSeq" id="WP_343849527.1">
    <property type="nucleotide sequence ID" value="NZ_BAAAFI010000004.1"/>
</dbReference>
<name>A0ABN1MXN9_9BACT</name>
<feature type="compositionally biased region" description="Basic and acidic residues" evidence="5">
    <location>
        <begin position="1660"/>
        <end position="1670"/>
    </location>
</feature>
<evidence type="ECO:0000313" key="8">
    <source>
        <dbReference type="EMBL" id="GAA0878255.1"/>
    </source>
</evidence>
<protein>
    <submittedName>
        <fullName evidence="8">Translocation/assembly module TamB domain-containing protein</fullName>
    </submittedName>
</protein>
<evidence type="ECO:0000256" key="4">
    <source>
        <dbReference type="ARBA" id="ARBA00023136"/>
    </source>
</evidence>
<keyword evidence="9" id="KW-1185">Reference proteome</keyword>
<evidence type="ECO:0000256" key="3">
    <source>
        <dbReference type="ARBA" id="ARBA00022989"/>
    </source>
</evidence>
<dbReference type="Pfam" id="PF04357">
    <property type="entry name" value="TamB"/>
    <property type="match status" value="1"/>
</dbReference>